<dbReference type="SMART" id="SM00235">
    <property type="entry name" value="ZnMc"/>
    <property type="match status" value="1"/>
</dbReference>
<keyword evidence="7" id="KW-0865">Zymogen</keyword>
<dbReference type="EMBL" id="LR899012">
    <property type="protein sequence ID" value="CAD7089233.1"/>
    <property type="molecule type" value="Genomic_DNA"/>
</dbReference>
<sequence>MFLKIVAVKFLFVVVALGTPLPEQSDVAALNMQRKFEEGGFFEGDMRFPEGDGNWRNGLVNTRYRWINKTVYYDISPEFTTAQKQVITGGLDEIQRNTCIQFKQRTNQTNYVYVQRENSGCWSYVGMIGGKQLLNLQVPGCLYHRTAMHEFMHALGFHHQHSSTDRDDYIEVHLENVSDEYQYAYDKYGPDRITDFGIAYDYKSVLHYNQYAFSKNGKKTITTKDPSMQNIVGTITSLSTKDIAKMRAMYNC</sequence>
<evidence type="ECO:0000256" key="11">
    <source>
        <dbReference type="RuleBase" id="RU361183"/>
    </source>
</evidence>
<protein>
    <recommendedName>
        <fullName evidence="11">Metalloendopeptidase</fullName>
        <ecNumber evidence="11">3.4.24.-</ecNumber>
    </recommendedName>
</protein>
<dbReference type="OrthoDB" id="291007at2759"/>
<dbReference type="PROSITE" id="PS51864">
    <property type="entry name" value="ASTACIN"/>
    <property type="match status" value="1"/>
</dbReference>
<evidence type="ECO:0000259" key="12">
    <source>
        <dbReference type="PROSITE" id="PS51864"/>
    </source>
</evidence>
<accession>A0A7R8UY69</accession>
<dbReference type="FunFam" id="3.40.390.10:FF:000015">
    <property type="entry name" value="Meprin A subunit"/>
    <property type="match status" value="1"/>
</dbReference>
<keyword evidence="2 10" id="KW-0479">Metal-binding</keyword>
<feature type="binding site" evidence="10">
    <location>
        <position position="153"/>
    </location>
    <ligand>
        <name>Zn(2+)</name>
        <dbReference type="ChEBI" id="CHEBI:29105"/>
        <note>catalytic</note>
    </ligand>
</feature>
<keyword evidence="3 11" id="KW-0732">Signal</keyword>
<dbReference type="GO" id="GO:0006508">
    <property type="term" value="P:proteolysis"/>
    <property type="evidence" value="ECO:0007669"/>
    <property type="project" value="UniProtKB-KW"/>
</dbReference>
<keyword evidence="9" id="KW-0325">Glycoprotein</keyword>
<keyword evidence="6 10" id="KW-0482">Metalloprotease</keyword>
<keyword evidence="8" id="KW-1015">Disulfide bond</keyword>
<keyword evidence="5 10" id="KW-0862">Zinc</keyword>
<dbReference type="EC" id="3.4.24.-" evidence="11"/>
<dbReference type="SUPFAM" id="SSF55486">
    <property type="entry name" value="Metalloproteases ('zincins'), catalytic domain"/>
    <property type="match status" value="1"/>
</dbReference>
<dbReference type="PANTHER" id="PTHR10127:SF814">
    <property type="entry name" value="MEPRIN A SUBUNIT BETA"/>
    <property type="match status" value="1"/>
</dbReference>
<evidence type="ECO:0000313" key="13">
    <source>
        <dbReference type="EMBL" id="CAD7089233.1"/>
    </source>
</evidence>
<feature type="domain" description="Peptidase M12A" evidence="12">
    <location>
        <begin position="57"/>
        <end position="252"/>
    </location>
</feature>
<evidence type="ECO:0000256" key="10">
    <source>
        <dbReference type="PROSITE-ProRule" id="PRU01211"/>
    </source>
</evidence>
<feature type="signal peptide" evidence="11">
    <location>
        <begin position="1"/>
        <end position="18"/>
    </location>
</feature>
<evidence type="ECO:0000256" key="9">
    <source>
        <dbReference type="ARBA" id="ARBA00023180"/>
    </source>
</evidence>
<dbReference type="PANTHER" id="PTHR10127">
    <property type="entry name" value="DISCOIDIN, CUB, EGF, LAMININ , AND ZINC METALLOPROTEASE DOMAIN CONTAINING"/>
    <property type="match status" value="1"/>
</dbReference>
<dbReference type="Pfam" id="PF01400">
    <property type="entry name" value="Astacin"/>
    <property type="match status" value="1"/>
</dbReference>
<evidence type="ECO:0000256" key="8">
    <source>
        <dbReference type="ARBA" id="ARBA00023157"/>
    </source>
</evidence>
<feature type="binding site" evidence="10">
    <location>
        <position position="159"/>
    </location>
    <ligand>
        <name>Zn(2+)</name>
        <dbReference type="ChEBI" id="CHEBI:29105"/>
        <note>catalytic</note>
    </ligand>
</feature>
<evidence type="ECO:0000313" key="14">
    <source>
        <dbReference type="Proteomes" id="UP000594454"/>
    </source>
</evidence>
<feature type="binding site" evidence="10">
    <location>
        <position position="149"/>
    </location>
    <ligand>
        <name>Zn(2+)</name>
        <dbReference type="ChEBI" id="CHEBI:29105"/>
        <note>catalytic</note>
    </ligand>
</feature>
<dbReference type="InterPro" id="IPR024079">
    <property type="entry name" value="MetalloPept_cat_dom_sf"/>
</dbReference>
<reference evidence="13 14" key="1">
    <citation type="submission" date="2020-11" db="EMBL/GenBank/DDBJ databases">
        <authorList>
            <person name="Wallbank WR R."/>
            <person name="Pardo Diaz C."/>
            <person name="Kozak K."/>
            <person name="Martin S."/>
            <person name="Jiggins C."/>
            <person name="Moest M."/>
            <person name="Warren A I."/>
            <person name="Generalovic N T."/>
            <person name="Byers J.R.P. K."/>
            <person name="Montejo-Kovacevich G."/>
            <person name="Yen C E."/>
        </authorList>
    </citation>
    <scope>NUCLEOTIDE SEQUENCE [LARGE SCALE GENOMIC DNA]</scope>
</reference>
<gene>
    <name evidence="13" type="ORF">HERILL_LOCUS11801</name>
</gene>
<organism evidence="13 14">
    <name type="scientific">Hermetia illucens</name>
    <name type="common">Black soldier fly</name>
    <dbReference type="NCBI Taxonomy" id="343691"/>
    <lineage>
        <taxon>Eukaryota</taxon>
        <taxon>Metazoa</taxon>
        <taxon>Ecdysozoa</taxon>
        <taxon>Arthropoda</taxon>
        <taxon>Hexapoda</taxon>
        <taxon>Insecta</taxon>
        <taxon>Pterygota</taxon>
        <taxon>Neoptera</taxon>
        <taxon>Endopterygota</taxon>
        <taxon>Diptera</taxon>
        <taxon>Brachycera</taxon>
        <taxon>Stratiomyomorpha</taxon>
        <taxon>Stratiomyidae</taxon>
        <taxon>Hermetiinae</taxon>
        <taxon>Hermetia</taxon>
    </lineage>
</organism>
<evidence type="ECO:0000256" key="6">
    <source>
        <dbReference type="ARBA" id="ARBA00023049"/>
    </source>
</evidence>
<comment type="cofactor">
    <cofactor evidence="10 11">
        <name>Zn(2+)</name>
        <dbReference type="ChEBI" id="CHEBI:29105"/>
    </cofactor>
    <text evidence="10 11">Binds 1 zinc ion per subunit.</text>
</comment>
<name>A0A7R8UY69_HERIL</name>
<dbReference type="GO" id="GO:0008270">
    <property type="term" value="F:zinc ion binding"/>
    <property type="evidence" value="ECO:0007669"/>
    <property type="project" value="UniProtKB-UniRule"/>
</dbReference>
<keyword evidence="4 10" id="KW-0378">Hydrolase</keyword>
<evidence type="ECO:0000256" key="1">
    <source>
        <dbReference type="ARBA" id="ARBA00022670"/>
    </source>
</evidence>
<dbReference type="CDD" id="cd04280">
    <property type="entry name" value="ZnMc_astacin_like"/>
    <property type="match status" value="1"/>
</dbReference>
<dbReference type="AlphaFoldDB" id="A0A7R8UY69"/>
<evidence type="ECO:0000256" key="5">
    <source>
        <dbReference type="ARBA" id="ARBA00022833"/>
    </source>
</evidence>
<dbReference type="InterPro" id="IPR006026">
    <property type="entry name" value="Peptidase_Metallo"/>
</dbReference>
<dbReference type="GO" id="GO:0004222">
    <property type="term" value="F:metalloendopeptidase activity"/>
    <property type="evidence" value="ECO:0007669"/>
    <property type="project" value="UniProtKB-UniRule"/>
</dbReference>
<evidence type="ECO:0000256" key="4">
    <source>
        <dbReference type="ARBA" id="ARBA00022801"/>
    </source>
</evidence>
<keyword evidence="1 10" id="KW-0645">Protease</keyword>
<dbReference type="InterPro" id="IPR034035">
    <property type="entry name" value="Astacin-like_dom"/>
</dbReference>
<dbReference type="InterPro" id="IPR001506">
    <property type="entry name" value="Peptidase_M12A"/>
</dbReference>
<keyword evidence="14" id="KW-1185">Reference proteome</keyword>
<evidence type="ECO:0000256" key="2">
    <source>
        <dbReference type="ARBA" id="ARBA00022723"/>
    </source>
</evidence>
<evidence type="ECO:0000256" key="3">
    <source>
        <dbReference type="ARBA" id="ARBA00022729"/>
    </source>
</evidence>
<comment type="caution">
    <text evidence="10">Lacks conserved residue(s) required for the propagation of feature annotation.</text>
</comment>
<feature type="chain" id="PRO_5031588213" description="Metalloendopeptidase" evidence="11">
    <location>
        <begin position="19"/>
        <end position="252"/>
    </location>
</feature>
<dbReference type="Gene3D" id="3.40.390.10">
    <property type="entry name" value="Collagenase (Catalytic Domain)"/>
    <property type="match status" value="1"/>
</dbReference>
<dbReference type="Proteomes" id="UP000594454">
    <property type="component" value="Chromosome 4"/>
</dbReference>
<dbReference type="OMA" id="NCEISAP"/>
<feature type="active site" evidence="10">
    <location>
        <position position="150"/>
    </location>
</feature>
<evidence type="ECO:0000256" key="7">
    <source>
        <dbReference type="ARBA" id="ARBA00023145"/>
    </source>
</evidence>
<proteinExistence type="predicted"/>
<dbReference type="PRINTS" id="PR00480">
    <property type="entry name" value="ASTACIN"/>
</dbReference>
<dbReference type="InParanoid" id="A0A7R8UY69"/>